<dbReference type="AlphaFoldDB" id="A0A371DSK2"/>
<dbReference type="EMBL" id="KZ857382">
    <property type="protein sequence ID" value="RDX55468.1"/>
    <property type="molecule type" value="Genomic_DNA"/>
</dbReference>
<dbReference type="Proteomes" id="UP000256964">
    <property type="component" value="Unassembled WGS sequence"/>
</dbReference>
<organism evidence="1 2">
    <name type="scientific">Lentinus brumalis</name>
    <dbReference type="NCBI Taxonomy" id="2498619"/>
    <lineage>
        <taxon>Eukaryota</taxon>
        <taxon>Fungi</taxon>
        <taxon>Dikarya</taxon>
        <taxon>Basidiomycota</taxon>
        <taxon>Agaricomycotina</taxon>
        <taxon>Agaricomycetes</taxon>
        <taxon>Polyporales</taxon>
        <taxon>Polyporaceae</taxon>
        <taxon>Lentinus</taxon>
    </lineage>
</organism>
<proteinExistence type="predicted"/>
<evidence type="ECO:0000313" key="1">
    <source>
        <dbReference type="EMBL" id="RDX55468.1"/>
    </source>
</evidence>
<keyword evidence="2" id="KW-1185">Reference proteome</keyword>
<accession>A0A371DSK2</accession>
<reference evidence="1 2" key="1">
    <citation type="journal article" date="2018" name="Biotechnol. Biofuels">
        <title>Integrative visual omics of the white-rot fungus Polyporus brumalis exposes the biotechnological potential of its oxidative enzymes for delignifying raw plant biomass.</title>
        <authorList>
            <person name="Miyauchi S."/>
            <person name="Rancon A."/>
            <person name="Drula E."/>
            <person name="Hage H."/>
            <person name="Chaduli D."/>
            <person name="Favel A."/>
            <person name="Grisel S."/>
            <person name="Henrissat B."/>
            <person name="Herpoel-Gimbert I."/>
            <person name="Ruiz-Duenas F.J."/>
            <person name="Chevret D."/>
            <person name="Hainaut M."/>
            <person name="Lin J."/>
            <person name="Wang M."/>
            <person name="Pangilinan J."/>
            <person name="Lipzen A."/>
            <person name="Lesage-Meessen L."/>
            <person name="Navarro D."/>
            <person name="Riley R."/>
            <person name="Grigoriev I.V."/>
            <person name="Zhou S."/>
            <person name="Raouche S."/>
            <person name="Rosso M.N."/>
        </authorList>
    </citation>
    <scope>NUCLEOTIDE SEQUENCE [LARGE SCALE GENOMIC DNA]</scope>
    <source>
        <strain evidence="1 2">BRFM 1820</strain>
    </source>
</reference>
<evidence type="ECO:0000313" key="2">
    <source>
        <dbReference type="Proteomes" id="UP000256964"/>
    </source>
</evidence>
<name>A0A371DSK2_9APHY</name>
<gene>
    <name evidence="1" type="ORF">OH76DRAFT_743544</name>
</gene>
<protein>
    <submittedName>
        <fullName evidence="1">Uncharacterized protein</fullName>
    </submittedName>
</protein>
<sequence length="197" mass="21346">MPFVPLGAIVRCTFQPRLMLRGFPASLVDTIAVKAVNELSSSKEYLLCNLSIGSMRLPPARWPTSGSLPPDDLALISPQSSTVSRTPFSTTLCAIFCEMNTVAPTRLCSLTRTTTSPSSDQPTRLARSSNLALASSLWTNVLVDCTTLSRRLTTLTLSLSRLSPGLFVLNIHRHAPCSLRHDEHLPKPGSISSLVKT</sequence>